<name>A0A811UU03_CERCA</name>
<accession>A0A811UU03</accession>
<keyword evidence="2" id="KW-1185">Reference proteome</keyword>
<gene>
    <name evidence="1" type="ORF">CCAP1982_LOCUS9952</name>
</gene>
<reference evidence="1" key="1">
    <citation type="submission" date="2020-11" db="EMBL/GenBank/DDBJ databases">
        <authorList>
            <person name="Whitehead M."/>
        </authorList>
    </citation>
    <scope>NUCLEOTIDE SEQUENCE</scope>
    <source>
        <strain evidence="1">EGII</strain>
    </source>
</reference>
<sequence length="111" mass="12994">ILSSIGIYAKTPMQPQNFANQYRPQAPFNNYRNIQHYRPFGQQAPEPMDVDKSLHSRAVNYMNRPQANNGVKSPSNFSQQIPLKQQRNFHIEAGAQQYYQQEYPQDDTDKY</sequence>
<feature type="non-terminal residue" evidence="1">
    <location>
        <position position="1"/>
    </location>
</feature>
<comment type="caution">
    <text evidence="1">The sequence shown here is derived from an EMBL/GenBank/DDBJ whole genome shotgun (WGS) entry which is preliminary data.</text>
</comment>
<dbReference type="AlphaFoldDB" id="A0A811UU03"/>
<protein>
    <submittedName>
        <fullName evidence="1">(Mediterranean fruit fly) hypothetical protein</fullName>
    </submittedName>
</protein>
<feature type="non-terminal residue" evidence="1">
    <location>
        <position position="111"/>
    </location>
</feature>
<organism evidence="1 2">
    <name type="scientific">Ceratitis capitata</name>
    <name type="common">Mediterranean fruit fly</name>
    <name type="synonym">Tephritis capitata</name>
    <dbReference type="NCBI Taxonomy" id="7213"/>
    <lineage>
        <taxon>Eukaryota</taxon>
        <taxon>Metazoa</taxon>
        <taxon>Ecdysozoa</taxon>
        <taxon>Arthropoda</taxon>
        <taxon>Hexapoda</taxon>
        <taxon>Insecta</taxon>
        <taxon>Pterygota</taxon>
        <taxon>Neoptera</taxon>
        <taxon>Endopterygota</taxon>
        <taxon>Diptera</taxon>
        <taxon>Brachycera</taxon>
        <taxon>Muscomorpha</taxon>
        <taxon>Tephritoidea</taxon>
        <taxon>Tephritidae</taxon>
        <taxon>Ceratitis</taxon>
        <taxon>Ceratitis</taxon>
    </lineage>
</organism>
<evidence type="ECO:0000313" key="1">
    <source>
        <dbReference type="EMBL" id="CAD7001455.1"/>
    </source>
</evidence>
<evidence type="ECO:0000313" key="2">
    <source>
        <dbReference type="Proteomes" id="UP000606786"/>
    </source>
</evidence>
<proteinExistence type="predicted"/>
<dbReference type="Proteomes" id="UP000606786">
    <property type="component" value="Unassembled WGS sequence"/>
</dbReference>
<dbReference type="EMBL" id="CAJHJT010000023">
    <property type="protein sequence ID" value="CAD7001455.1"/>
    <property type="molecule type" value="Genomic_DNA"/>
</dbReference>